<dbReference type="Pfam" id="PF00226">
    <property type="entry name" value="DnaJ"/>
    <property type="match status" value="1"/>
</dbReference>
<name>A0A8C5CJU1_GADMO</name>
<dbReference type="Ensembl" id="ENSGMOT00000066099.1">
    <property type="protein sequence ID" value="ENSGMOP00000061454.1"/>
    <property type="gene ID" value="ENSGMOG00000030102.1"/>
</dbReference>
<dbReference type="InterPro" id="IPR052594">
    <property type="entry name" value="J_domain-containing_protein"/>
</dbReference>
<sequence length="250" mass="28986">MGLLEKCEELFQTTSLYDLLGVDRTATDAEVRRSYYKVSLQVHPDRAPDDPLATEKFQVLGKLYAVLCDAEQRAVYDETGVVDEESDTLKKERCWEDYWRVLFPTITLKDILDFEKKYQGSAEEREDLLKLYVKHEGDMDLITSSAMCCTVEDEPRLCAILREAIEAEEVPAFPAFTKESAKKTKARRKRAVKERVEAEEMQKEQGLGDEEDGLAMMIKVYSIWHTRWILVGFRGNSIVDSRLFKMYLHF</sequence>
<dbReference type="SUPFAM" id="SSF46565">
    <property type="entry name" value="Chaperone J-domain"/>
    <property type="match status" value="1"/>
</dbReference>
<dbReference type="GeneTree" id="ENSGT00390000007586"/>
<dbReference type="PROSITE" id="PS00636">
    <property type="entry name" value="DNAJ_1"/>
    <property type="match status" value="1"/>
</dbReference>
<dbReference type="GO" id="GO:0005737">
    <property type="term" value="C:cytoplasm"/>
    <property type="evidence" value="ECO:0007669"/>
    <property type="project" value="TreeGrafter"/>
</dbReference>
<dbReference type="GO" id="GO:0005634">
    <property type="term" value="C:nucleus"/>
    <property type="evidence" value="ECO:0007669"/>
    <property type="project" value="TreeGrafter"/>
</dbReference>
<dbReference type="InterPro" id="IPR056453">
    <property type="entry name" value="HTH_DNAJC9"/>
</dbReference>
<dbReference type="PANTHER" id="PTHR44144:SF1">
    <property type="entry name" value="DNAJ HOMOLOG SUBFAMILY C MEMBER 9"/>
    <property type="match status" value="1"/>
</dbReference>
<dbReference type="PANTHER" id="PTHR44144">
    <property type="entry name" value="DNAJ HOMOLOG SUBFAMILY C MEMBER 9"/>
    <property type="match status" value="1"/>
</dbReference>
<dbReference type="InterPro" id="IPR036869">
    <property type="entry name" value="J_dom_sf"/>
</dbReference>
<dbReference type="CDD" id="cd06257">
    <property type="entry name" value="DnaJ"/>
    <property type="match status" value="1"/>
</dbReference>
<keyword evidence="3" id="KW-1185">Reference proteome</keyword>
<dbReference type="AlphaFoldDB" id="A0A8C5CJU1"/>
<dbReference type="Proteomes" id="UP000694546">
    <property type="component" value="Chromosome 15"/>
</dbReference>
<evidence type="ECO:0000313" key="2">
    <source>
        <dbReference type="Ensembl" id="ENSGMOP00000061454.1"/>
    </source>
</evidence>
<dbReference type="InterPro" id="IPR018253">
    <property type="entry name" value="DnaJ_domain_CS"/>
</dbReference>
<reference evidence="2" key="2">
    <citation type="submission" date="2025-09" db="UniProtKB">
        <authorList>
            <consortium name="Ensembl"/>
        </authorList>
    </citation>
    <scope>IDENTIFICATION</scope>
</reference>
<organism evidence="2 3">
    <name type="scientific">Gadus morhua</name>
    <name type="common">Atlantic cod</name>
    <dbReference type="NCBI Taxonomy" id="8049"/>
    <lineage>
        <taxon>Eukaryota</taxon>
        <taxon>Metazoa</taxon>
        <taxon>Chordata</taxon>
        <taxon>Craniata</taxon>
        <taxon>Vertebrata</taxon>
        <taxon>Euteleostomi</taxon>
        <taxon>Actinopterygii</taxon>
        <taxon>Neopterygii</taxon>
        <taxon>Teleostei</taxon>
        <taxon>Neoteleostei</taxon>
        <taxon>Acanthomorphata</taxon>
        <taxon>Zeiogadaria</taxon>
        <taxon>Gadariae</taxon>
        <taxon>Gadiformes</taxon>
        <taxon>Gadoidei</taxon>
        <taxon>Gadidae</taxon>
        <taxon>Gadus</taxon>
    </lineage>
</organism>
<dbReference type="Gene3D" id="1.10.287.110">
    <property type="entry name" value="DnaJ domain"/>
    <property type="match status" value="1"/>
</dbReference>
<dbReference type="PRINTS" id="PR00625">
    <property type="entry name" value="JDOMAIN"/>
</dbReference>
<accession>A0A8C5CJU1</accession>
<dbReference type="GO" id="GO:0031072">
    <property type="term" value="F:heat shock protein binding"/>
    <property type="evidence" value="ECO:0007669"/>
    <property type="project" value="TreeGrafter"/>
</dbReference>
<reference evidence="2" key="1">
    <citation type="submission" date="2025-08" db="UniProtKB">
        <authorList>
            <consortium name="Ensembl"/>
        </authorList>
    </citation>
    <scope>IDENTIFICATION</scope>
</reference>
<dbReference type="Pfam" id="PF23302">
    <property type="entry name" value="HTH_DNAJC9"/>
    <property type="match status" value="1"/>
</dbReference>
<dbReference type="InterPro" id="IPR001623">
    <property type="entry name" value="DnaJ_domain"/>
</dbReference>
<protein>
    <submittedName>
        <fullName evidence="2">Neuron-derived neurotrophic factor, like</fullName>
    </submittedName>
</protein>
<proteinExistence type="predicted"/>
<feature type="domain" description="J" evidence="1">
    <location>
        <begin position="15"/>
        <end position="80"/>
    </location>
</feature>
<evidence type="ECO:0000259" key="1">
    <source>
        <dbReference type="PROSITE" id="PS50076"/>
    </source>
</evidence>
<dbReference type="OMA" id="WLDLWSK"/>
<dbReference type="PROSITE" id="PS50076">
    <property type="entry name" value="DNAJ_2"/>
    <property type="match status" value="1"/>
</dbReference>
<dbReference type="SMART" id="SM00271">
    <property type="entry name" value="DnaJ"/>
    <property type="match status" value="1"/>
</dbReference>
<evidence type="ECO:0000313" key="3">
    <source>
        <dbReference type="Proteomes" id="UP000694546"/>
    </source>
</evidence>